<evidence type="ECO:0000256" key="1">
    <source>
        <dbReference type="SAM" id="MobiDB-lite"/>
    </source>
</evidence>
<evidence type="ECO:0000313" key="3">
    <source>
        <dbReference type="Proteomes" id="UP000761534"/>
    </source>
</evidence>
<sequence>MLVAAGGIKRKRTKLPNGTAKRSRQEEDKFDPIPFPLPAENSNVSCDKDKRNRIQFPPDQRVQVHLPHTDQTLQDTVQNLFEQHAQTNKLPVVLMFQGPIYDDEDDMTAFDCLTRQLGGLYPNSLVTVTNRFEPRTNHRNTTIIEDENAHLAKLFRALHPVGGGRIAIDCLVFLDSEMHQRGFVPLGTISNQPALLDIVDHTLRYLLWEQHQA</sequence>
<dbReference type="EMBL" id="SWFS01000077">
    <property type="protein sequence ID" value="KAA8916921.1"/>
    <property type="molecule type" value="Genomic_DNA"/>
</dbReference>
<keyword evidence="3" id="KW-1185">Reference proteome</keyword>
<reference evidence="2" key="1">
    <citation type="journal article" date="2019" name="G3 (Bethesda)">
        <title>Genome Assemblies of Two Rare Opportunistic Yeast Pathogens: Diutina rugosa (syn. Candida rugosa) and Trichomonascus ciferrii (syn. Candida ciferrii).</title>
        <authorList>
            <person name="Mixao V."/>
            <person name="Saus E."/>
            <person name="Hansen A.P."/>
            <person name="Lass-Florl C."/>
            <person name="Gabaldon T."/>
        </authorList>
    </citation>
    <scope>NUCLEOTIDE SEQUENCE</scope>
    <source>
        <strain evidence="2">CBS 4856</strain>
    </source>
</reference>
<dbReference type="Proteomes" id="UP000761534">
    <property type="component" value="Unassembled WGS sequence"/>
</dbReference>
<name>A0A642VAR6_9ASCO</name>
<proteinExistence type="predicted"/>
<comment type="caution">
    <text evidence="2">The sequence shown here is derived from an EMBL/GenBank/DDBJ whole genome shotgun (WGS) entry which is preliminary data.</text>
</comment>
<dbReference type="OrthoDB" id="4083245at2759"/>
<dbReference type="AlphaFoldDB" id="A0A642VAR6"/>
<gene>
    <name evidence="2" type="ORF">TRICI_000888</name>
</gene>
<dbReference type="VEuPathDB" id="FungiDB:TRICI_000888"/>
<organism evidence="2 3">
    <name type="scientific">Trichomonascus ciferrii</name>
    <dbReference type="NCBI Taxonomy" id="44093"/>
    <lineage>
        <taxon>Eukaryota</taxon>
        <taxon>Fungi</taxon>
        <taxon>Dikarya</taxon>
        <taxon>Ascomycota</taxon>
        <taxon>Saccharomycotina</taxon>
        <taxon>Dipodascomycetes</taxon>
        <taxon>Dipodascales</taxon>
        <taxon>Trichomonascaceae</taxon>
        <taxon>Trichomonascus</taxon>
        <taxon>Trichomonascus ciferrii complex</taxon>
    </lineage>
</organism>
<feature type="region of interest" description="Disordered" evidence="1">
    <location>
        <begin position="1"/>
        <end position="44"/>
    </location>
</feature>
<protein>
    <submittedName>
        <fullName evidence="2">Uncharacterized protein</fullName>
    </submittedName>
</protein>
<evidence type="ECO:0000313" key="2">
    <source>
        <dbReference type="EMBL" id="KAA8916921.1"/>
    </source>
</evidence>
<accession>A0A642VAR6</accession>